<organism evidence="1 2">
    <name type="scientific">Sarcoptes scabiei</name>
    <name type="common">Itch mite</name>
    <name type="synonym">Acarus scabiei</name>
    <dbReference type="NCBI Taxonomy" id="52283"/>
    <lineage>
        <taxon>Eukaryota</taxon>
        <taxon>Metazoa</taxon>
        <taxon>Ecdysozoa</taxon>
        <taxon>Arthropoda</taxon>
        <taxon>Chelicerata</taxon>
        <taxon>Arachnida</taxon>
        <taxon>Acari</taxon>
        <taxon>Acariformes</taxon>
        <taxon>Sarcoptiformes</taxon>
        <taxon>Astigmata</taxon>
        <taxon>Psoroptidia</taxon>
        <taxon>Sarcoptoidea</taxon>
        <taxon>Sarcoptidae</taxon>
        <taxon>Sarcoptinae</taxon>
        <taxon>Sarcoptes</taxon>
    </lineage>
</organism>
<dbReference type="VEuPathDB" id="VectorBase:SSCA003395"/>
<evidence type="ECO:0000313" key="2">
    <source>
        <dbReference type="Proteomes" id="UP000616769"/>
    </source>
</evidence>
<name>A0A132A8K0_SARSC</name>
<dbReference type="EMBL" id="JXLN01011455">
    <property type="protein sequence ID" value="KPM07283.1"/>
    <property type="molecule type" value="Genomic_DNA"/>
</dbReference>
<comment type="caution">
    <text evidence="1">The sequence shown here is derived from an EMBL/GenBank/DDBJ whole genome shotgun (WGS) entry which is preliminary data.</text>
</comment>
<sequence>MRNDRINTNRFSSLIIPPPLLPPAVPPKLLLVRCGIWFDIKQSAILQFSTQKFSKELDEKFRRNINQPAKKMQDEMIDSNRIL</sequence>
<accession>A0A132A8K0</accession>
<protein>
    <submittedName>
        <fullName evidence="1">Uncharacterized protein</fullName>
    </submittedName>
</protein>
<evidence type="ECO:0000313" key="1">
    <source>
        <dbReference type="EMBL" id="KPM07283.1"/>
    </source>
</evidence>
<dbReference type="Proteomes" id="UP000616769">
    <property type="component" value="Unassembled WGS sequence"/>
</dbReference>
<dbReference type="AlphaFoldDB" id="A0A132A8K0"/>
<proteinExistence type="predicted"/>
<reference evidence="1 2" key="1">
    <citation type="journal article" date="2015" name="Parasit. Vectors">
        <title>Draft genome of the scabies mite.</title>
        <authorList>
            <person name="Rider S.D.Jr."/>
            <person name="Morgan M.S."/>
            <person name="Arlian L.G."/>
        </authorList>
    </citation>
    <scope>NUCLEOTIDE SEQUENCE [LARGE SCALE GENOMIC DNA]</scope>
    <source>
        <strain evidence="1">Arlian Lab</strain>
    </source>
</reference>
<gene>
    <name evidence="1" type="ORF">QR98_0057720</name>
</gene>